<proteinExistence type="predicted"/>
<dbReference type="EMBL" id="LR798465">
    <property type="protein sequence ID" value="CAB5238781.1"/>
    <property type="molecule type" value="Genomic_DNA"/>
</dbReference>
<feature type="region of interest" description="Disordered" evidence="1">
    <location>
        <begin position="96"/>
        <end position="117"/>
    </location>
</feature>
<reference evidence="2" key="1">
    <citation type="submission" date="2020-05" db="EMBL/GenBank/DDBJ databases">
        <authorList>
            <person name="Chiriac C."/>
            <person name="Salcher M."/>
            <person name="Ghai R."/>
            <person name="Kavagutti S V."/>
        </authorList>
    </citation>
    <scope>NUCLEOTIDE SEQUENCE</scope>
</reference>
<accession>A0A6J7XQ05</accession>
<protein>
    <submittedName>
        <fullName evidence="2">Uncharacterized protein</fullName>
    </submittedName>
</protein>
<evidence type="ECO:0000256" key="1">
    <source>
        <dbReference type="SAM" id="MobiDB-lite"/>
    </source>
</evidence>
<organism evidence="2">
    <name type="scientific">uncultured Caudovirales phage</name>
    <dbReference type="NCBI Taxonomy" id="2100421"/>
    <lineage>
        <taxon>Viruses</taxon>
        <taxon>Duplodnaviria</taxon>
        <taxon>Heunggongvirae</taxon>
        <taxon>Uroviricota</taxon>
        <taxon>Caudoviricetes</taxon>
        <taxon>Peduoviridae</taxon>
        <taxon>Maltschvirus</taxon>
        <taxon>Maltschvirus maltsch</taxon>
    </lineage>
</organism>
<name>A0A6J7XQ05_9CAUD</name>
<gene>
    <name evidence="2" type="ORF">UFOVP751_23</name>
</gene>
<sequence>MAINAVRVPLINIVIDAWAEMTVSTSVVVNQSVLIAAQSSVSIYATRVQFGLTAIAAASGMSVDAVLKWTPESDTPETWSSIPDTSEVWTAVSDASTSWDAQSDTPETWTPISENSETWQIAA</sequence>
<evidence type="ECO:0000313" key="2">
    <source>
        <dbReference type="EMBL" id="CAB5238781.1"/>
    </source>
</evidence>